<dbReference type="InterPro" id="IPR025991">
    <property type="entry name" value="Chemoreceptor_zinc-bind_dom"/>
</dbReference>
<name>A0A0J8GU34_9ALTE</name>
<dbReference type="GO" id="GO:0007165">
    <property type="term" value="P:signal transduction"/>
    <property type="evidence" value="ECO:0007669"/>
    <property type="project" value="InterPro"/>
</dbReference>
<evidence type="ECO:0000313" key="3">
    <source>
        <dbReference type="Proteomes" id="UP000037600"/>
    </source>
</evidence>
<comment type="caution">
    <text evidence="2">The sequence shown here is derived from an EMBL/GenBank/DDBJ whole genome shotgun (WGS) entry which is preliminary data.</text>
</comment>
<dbReference type="EMBL" id="LAZL01000029">
    <property type="protein sequence ID" value="KMT64198.1"/>
    <property type="molecule type" value="Genomic_DNA"/>
</dbReference>
<gene>
    <name evidence="2" type="ORF">XM47_15635</name>
</gene>
<keyword evidence="3" id="KW-1185">Reference proteome</keyword>
<dbReference type="PATRIC" id="fig|1513271.3.peg.3222"/>
<protein>
    <recommendedName>
        <fullName evidence="1">Chemoreceptor zinc-binding domain-containing protein</fullName>
    </recommendedName>
</protein>
<dbReference type="OrthoDB" id="9181673at2"/>
<organism evidence="2 3">
    <name type="scientific">Catenovulum maritimum</name>
    <dbReference type="NCBI Taxonomy" id="1513271"/>
    <lineage>
        <taxon>Bacteria</taxon>
        <taxon>Pseudomonadati</taxon>
        <taxon>Pseudomonadota</taxon>
        <taxon>Gammaproteobacteria</taxon>
        <taxon>Alteromonadales</taxon>
        <taxon>Alteromonadaceae</taxon>
        <taxon>Catenovulum</taxon>
    </lineage>
</organism>
<sequence length="263" mass="29729">MEVVNFRVGNRLVAFNILDILLTEKFTNDQTSVPTDDSAFLGVKDFMGVPTPIYDLSIAMNKTSTKHQNKELVELLHLREKDHVDWLDALENTARTGIEFTKAKDPHQCAFGKWYDSFTTTNMDLAEVLKKFDAPHKAIHNLADSVLTLLEQDKQTEALTLIEVERNSTLASLRRLFATARDQVEVTYKPVTVFTTTDGRRPKLGFVVDKVEDSLHVEKDQIRSLDEIKQYTGDIDHRVANMINGLLTAGHTNSILLSPQAFI</sequence>
<dbReference type="Pfam" id="PF13682">
    <property type="entry name" value="CZB"/>
    <property type="match status" value="1"/>
</dbReference>
<dbReference type="GO" id="GO:0006935">
    <property type="term" value="P:chemotaxis"/>
    <property type="evidence" value="ECO:0007669"/>
    <property type="project" value="InterPro"/>
</dbReference>
<dbReference type="InterPro" id="IPR036061">
    <property type="entry name" value="CheW-like_dom_sf"/>
</dbReference>
<dbReference type="SUPFAM" id="SSF50341">
    <property type="entry name" value="CheW-like"/>
    <property type="match status" value="1"/>
</dbReference>
<dbReference type="RefSeq" id="WP_048694577.1">
    <property type="nucleotide sequence ID" value="NZ_KQ130501.1"/>
</dbReference>
<evidence type="ECO:0000313" key="2">
    <source>
        <dbReference type="EMBL" id="KMT64198.1"/>
    </source>
</evidence>
<reference evidence="2 3" key="1">
    <citation type="submission" date="2015-04" db="EMBL/GenBank/DDBJ databases">
        <title>Draft Genome Sequence of the Novel Agar-Digesting Marine Bacterium Q1.</title>
        <authorList>
            <person name="Li Y."/>
            <person name="Li D."/>
            <person name="Chen G."/>
            <person name="Du Z."/>
        </authorList>
    </citation>
    <scope>NUCLEOTIDE SEQUENCE [LARGE SCALE GENOMIC DNA]</scope>
    <source>
        <strain evidence="2 3">Q1</strain>
    </source>
</reference>
<feature type="domain" description="Chemoreceptor zinc-binding" evidence="1">
    <location>
        <begin position="83"/>
        <end position="146"/>
    </location>
</feature>
<proteinExistence type="predicted"/>
<accession>A0A0J8GU34</accession>
<dbReference type="Gene3D" id="1.20.120.30">
    <property type="entry name" value="Aspartate receptor, ligand-binding domain"/>
    <property type="match status" value="1"/>
</dbReference>
<dbReference type="AlphaFoldDB" id="A0A0J8GU34"/>
<dbReference type="STRING" id="1513271.XM47_15635"/>
<dbReference type="Proteomes" id="UP000037600">
    <property type="component" value="Unassembled WGS sequence"/>
</dbReference>
<evidence type="ECO:0000259" key="1">
    <source>
        <dbReference type="Pfam" id="PF13682"/>
    </source>
</evidence>